<dbReference type="WBParaSite" id="Minc3s00785g17341">
    <property type="protein sequence ID" value="Minc3s00785g17341"/>
    <property type="gene ID" value="Minc3s00785g17341"/>
</dbReference>
<sequence length="53" mass="6542">MMVQRQILIIINFKRDSRISMQSFRFQYLININIFIDVDIVCIFTNNKIIWFQ</sequence>
<dbReference type="AlphaFoldDB" id="A0A914LRA5"/>
<protein>
    <submittedName>
        <fullName evidence="2">Candidate secreted effector</fullName>
    </submittedName>
</protein>
<evidence type="ECO:0000313" key="2">
    <source>
        <dbReference type="WBParaSite" id="Minc3s00785g17341"/>
    </source>
</evidence>
<accession>A0A914LRA5</accession>
<reference evidence="2" key="1">
    <citation type="submission" date="2022-11" db="UniProtKB">
        <authorList>
            <consortium name="WormBaseParasite"/>
        </authorList>
    </citation>
    <scope>IDENTIFICATION</scope>
</reference>
<keyword evidence="1" id="KW-1185">Reference proteome</keyword>
<proteinExistence type="predicted"/>
<dbReference type="Proteomes" id="UP000887563">
    <property type="component" value="Unplaced"/>
</dbReference>
<name>A0A914LRA5_MELIC</name>
<organism evidence="1 2">
    <name type="scientific">Meloidogyne incognita</name>
    <name type="common">Southern root-knot nematode worm</name>
    <name type="synonym">Oxyuris incognita</name>
    <dbReference type="NCBI Taxonomy" id="6306"/>
    <lineage>
        <taxon>Eukaryota</taxon>
        <taxon>Metazoa</taxon>
        <taxon>Ecdysozoa</taxon>
        <taxon>Nematoda</taxon>
        <taxon>Chromadorea</taxon>
        <taxon>Rhabditida</taxon>
        <taxon>Tylenchina</taxon>
        <taxon>Tylenchomorpha</taxon>
        <taxon>Tylenchoidea</taxon>
        <taxon>Meloidogynidae</taxon>
        <taxon>Meloidogyninae</taxon>
        <taxon>Meloidogyne</taxon>
        <taxon>Meloidogyne incognita group</taxon>
    </lineage>
</organism>
<evidence type="ECO:0000313" key="1">
    <source>
        <dbReference type="Proteomes" id="UP000887563"/>
    </source>
</evidence>